<accession>A0A3N4L8N3</accession>
<dbReference type="AlphaFoldDB" id="A0A3N4L8N3"/>
<sequence length="688" mass="75597">MSTETTPAAPKVMTGNDTAQQFDKVSQIIRGAIIASLPCAFEQFITISIPGQIIDTTPGKAYVPSARPSSGELHKIRVNEARLVDSMIPLDTMMLGPTGKSVSRSYLAALDYLVPSETELTLSLNKDQDNQPPTKYGAAMRYLRKPVVGPVGMPTRTPVDIYVEKQALFTFAQSKWDAIQDKNAADLETNPDEMTAEEMEKRTTWMRMAKYELQARWMDWVVNGDKILDHNFAVVDISTVMSRIEASKEAVRASNILDLVDGTQWAQVKLEPQHWATLCKEKTDSWVENNPVSAAVLQREIDRLNLLLAAYGGFKDWNDTNITEDQGTPAETAESAQYSKETYLNVYRAEEDLKKAKVEIPKNDTTIATMKALKLSSGKGINNSIQARLRSIKSQIGLLEDRLKESTESVGRDISPHLAVNQKGEEYSLIDATEAQSEENKNLLNGSATRPNKKPDPWTTISFEHDAKSDSTANESKAVSGKFNLKFGGFFGGASVSSAYSQSSQSFHHEMASSKIKGTFSAMMVRISRPWLHSELFHGYEIDGPQTTKLSPGAPKIQSLLAARNDEALAEYGLFPTYPTAFIVAANTEIEIACGEAHADEFMKASASNTNMAVRYGPWGAKASANLKTENSSSNSRMEATATGMKLSFQAPQIIGWVSEILPQLPRAKKTPEGGMTGGPIALFRNHD</sequence>
<evidence type="ECO:0000313" key="3">
    <source>
        <dbReference type="Proteomes" id="UP000277580"/>
    </source>
</evidence>
<proteinExistence type="predicted"/>
<evidence type="ECO:0000256" key="1">
    <source>
        <dbReference type="SAM" id="MobiDB-lite"/>
    </source>
</evidence>
<dbReference type="OrthoDB" id="3261350at2759"/>
<keyword evidence="3" id="KW-1185">Reference proteome</keyword>
<evidence type="ECO:0000313" key="2">
    <source>
        <dbReference type="EMBL" id="RPB17842.1"/>
    </source>
</evidence>
<dbReference type="Proteomes" id="UP000277580">
    <property type="component" value="Unassembled WGS sequence"/>
</dbReference>
<gene>
    <name evidence="2" type="ORF">P167DRAFT_569582</name>
</gene>
<organism evidence="2 3">
    <name type="scientific">Morchella conica CCBAS932</name>
    <dbReference type="NCBI Taxonomy" id="1392247"/>
    <lineage>
        <taxon>Eukaryota</taxon>
        <taxon>Fungi</taxon>
        <taxon>Dikarya</taxon>
        <taxon>Ascomycota</taxon>
        <taxon>Pezizomycotina</taxon>
        <taxon>Pezizomycetes</taxon>
        <taxon>Pezizales</taxon>
        <taxon>Morchellaceae</taxon>
        <taxon>Morchella</taxon>
    </lineage>
</organism>
<feature type="region of interest" description="Disordered" evidence="1">
    <location>
        <begin position="668"/>
        <end position="688"/>
    </location>
</feature>
<dbReference type="EMBL" id="ML119105">
    <property type="protein sequence ID" value="RPB17842.1"/>
    <property type="molecule type" value="Genomic_DNA"/>
</dbReference>
<protein>
    <submittedName>
        <fullName evidence="2">Uncharacterized protein</fullName>
    </submittedName>
</protein>
<reference evidence="2 3" key="1">
    <citation type="journal article" date="2018" name="Nat. Ecol. Evol.">
        <title>Pezizomycetes genomes reveal the molecular basis of ectomycorrhizal truffle lifestyle.</title>
        <authorList>
            <person name="Murat C."/>
            <person name="Payen T."/>
            <person name="Noel B."/>
            <person name="Kuo A."/>
            <person name="Morin E."/>
            <person name="Chen J."/>
            <person name="Kohler A."/>
            <person name="Krizsan K."/>
            <person name="Balestrini R."/>
            <person name="Da Silva C."/>
            <person name="Montanini B."/>
            <person name="Hainaut M."/>
            <person name="Levati E."/>
            <person name="Barry K.W."/>
            <person name="Belfiori B."/>
            <person name="Cichocki N."/>
            <person name="Clum A."/>
            <person name="Dockter R.B."/>
            <person name="Fauchery L."/>
            <person name="Guy J."/>
            <person name="Iotti M."/>
            <person name="Le Tacon F."/>
            <person name="Lindquist E.A."/>
            <person name="Lipzen A."/>
            <person name="Malagnac F."/>
            <person name="Mello A."/>
            <person name="Molinier V."/>
            <person name="Miyauchi S."/>
            <person name="Poulain J."/>
            <person name="Riccioni C."/>
            <person name="Rubini A."/>
            <person name="Sitrit Y."/>
            <person name="Splivallo R."/>
            <person name="Traeger S."/>
            <person name="Wang M."/>
            <person name="Zifcakova L."/>
            <person name="Wipf D."/>
            <person name="Zambonelli A."/>
            <person name="Paolocci F."/>
            <person name="Nowrousian M."/>
            <person name="Ottonello S."/>
            <person name="Baldrian P."/>
            <person name="Spatafora J.W."/>
            <person name="Henrissat B."/>
            <person name="Nagy L.G."/>
            <person name="Aury J.M."/>
            <person name="Wincker P."/>
            <person name="Grigoriev I.V."/>
            <person name="Bonfante P."/>
            <person name="Martin F.M."/>
        </authorList>
    </citation>
    <scope>NUCLEOTIDE SEQUENCE [LARGE SCALE GENOMIC DNA]</scope>
    <source>
        <strain evidence="2 3">CCBAS932</strain>
    </source>
</reference>
<dbReference type="InParanoid" id="A0A3N4L8N3"/>
<name>A0A3N4L8N3_9PEZI</name>